<accession>A0A6J0BN60</accession>
<dbReference type="InterPro" id="IPR036770">
    <property type="entry name" value="Ankyrin_rpt-contain_sf"/>
</dbReference>
<dbReference type="SMART" id="SM00248">
    <property type="entry name" value="ANK"/>
    <property type="match status" value="5"/>
</dbReference>
<proteinExistence type="predicted"/>
<dbReference type="Gene3D" id="1.25.40.20">
    <property type="entry name" value="Ankyrin repeat-containing domain"/>
    <property type="match status" value="1"/>
</dbReference>
<dbReference type="Pfam" id="PF12796">
    <property type="entry name" value="Ank_2"/>
    <property type="match status" value="1"/>
</dbReference>
<dbReference type="InParanoid" id="A0A6J0BN60"/>
<dbReference type="GeneID" id="107221599"/>
<keyword evidence="1" id="KW-0677">Repeat</keyword>
<evidence type="ECO:0000256" key="2">
    <source>
        <dbReference type="ARBA" id="ARBA00023043"/>
    </source>
</evidence>
<dbReference type="SUPFAM" id="SSF48403">
    <property type="entry name" value="Ankyrin repeat"/>
    <property type="match status" value="1"/>
</dbReference>
<feature type="repeat" description="ANK" evidence="3">
    <location>
        <begin position="119"/>
        <end position="151"/>
    </location>
</feature>
<feature type="repeat" description="ANK" evidence="3">
    <location>
        <begin position="85"/>
        <end position="118"/>
    </location>
</feature>
<dbReference type="Proteomes" id="UP000829291">
    <property type="component" value="Chromosome 3"/>
</dbReference>
<gene>
    <name evidence="5" type="primary">LOC107221599</name>
</gene>
<dbReference type="RefSeq" id="XP_015516131.1">
    <property type="nucleotide sequence ID" value="XM_015660645.2"/>
</dbReference>
<dbReference type="AlphaFoldDB" id="A0A6J0BN60"/>
<dbReference type="OrthoDB" id="6596655at2759"/>
<sequence>MSSLFHSWKGFSDEEELIRLLGFASLEKIIDFISIRPAMDLHYPTQYRKLRTPLTAAIDRGTPSILKSLLDRFSVPLDSTTTQPFGKTALMHASYVSRNPEVIRVLIARGANVRKTDDVGWNPLYYAIVGERTENVKCLIESGTDLESRDFQGRTPLMIAVILSNLGTAKLLLDHGADPTAIDDLGCTALKLAILRNKHELAIILAEYETDVTCKPSTVIHSDYELAEHLMPDLVPIMKENTLRKRRELEKTTLITD</sequence>
<evidence type="ECO:0000313" key="5">
    <source>
        <dbReference type="RefSeq" id="XP_015516131.1"/>
    </source>
</evidence>
<dbReference type="InterPro" id="IPR002110">
    <property type="entry name" value="Ankyrin_rpt"/>
</dbReference>
<evidence type="ECO:0000313" key="4">
    <source>
        <dbReference type="Proteomes" id="UP000829291"/>
    </source>
</evidence>
<evidence type="ECO:0000256" key="3">
    <source>
        <dbReference type="PROSITE-ProRule" id="PRU00023"/>
    </source>
</evidence>
<dbReference type="PROSITE" id="PS50297">
    <property type="entry name" value="ANK_REP_REGION"/>
    <property type="match status" value="2"/>
</dbReference>
<organism evidence="5">
    <name type="scientific">Neodiprion lecontei</name>
    <name type="common">Redheaded pine sawfly</name>
    <dbReference type="NCBI Taxonomy" id="441921"/>
    <lineage>
        <taxon>Eukaryota</taxon>
        <taxon>Metazoa</taxon>
        <taxon>Ecdysozoa</taxon>
        <taxon>Arthropoda</taxon>
        <taxon>Hexapoda</taxon>
        <taxon>Insecta</taxon>
        <taxon>Pterygota</taxon>
        <taxon>Neoptera</taxon>
        <taxon>Endopterygota</taxon>
        <taxon>Hymenoptera</taxon>
        <taxon>Tenthredinoidea</taxon>
        <taxon>Diprionidae</taxon>
        <taxon>Diprioninae</taxon>
        <taxon>Neodiprion</taxon>
    </lineage>
</organism>
<protein>
    <submittedName>
        <fullName evidence="5">Serine/threonine-protein phosphatase 6 regulatory ankyrin repeat subunit B-like</fullName>
    </submittedName>
</protein>
<keyword evidence="4" id="KW-1185">Reference proteome</keyword>
<feature type="repeat" description="ANK" evidence="3">
    <location>
        <begin position="152"/>
        <end position="184"/>
    </location>
</feature>
<keyword evidence="2 3" id="KW-0040">ANK repeat</keyword>
<dbReference type="PANTHER" id="PTHR24173">
    <property type="entry name" value="ANKYRIN REPEAT CONTAINING"/>
    <property type="match status" value="1"/>
</dbReference>
<evidence type="ECO:0000256" key="1">
    <source>
        <dbReference type="ARBA" id="ARBA00022737"/>
    </source>
</evidence>
<dbReference type="KEGG" id="nlo:107221599"/>
<name>A0A6J0BN60_NEOLC</name>
<reference evidence="5" key="1">
    <citation type="submission" date="2025-08" db="UniProtKB">
        <authorList>
            <consortium name="RefSeq"/>
        </authorList>
    </citation>
    <scope>IDENTIFICATION</scope>
    <source>
        <tissue evidence="5">Thorax and Abdomen</tissue>
    </source>
</reference>
<dbReference type="PROSITE" id="PS50088">
    <property type="entry name" value="ANK_REPEAT"/>
    <property type="match status" value="3"/>
</dbReference>
<dbReference type="PANTHER" id="PTHR24173:SF74">
    <property type="entry name" value="ANKYRIN REPEAT DOMAIN-CONTAINING PROTEIN 16"/>
    <property type="match status" value="1"/>
</dbReference>